<organism evidence="9 10">
    <name type="scientific">Malus domestica</name>
    <name type="common">Apple</name>
    <name type="synonym">Pyrus malus</name>
    <dbReference type="NCBI Taxonomy" id="3750"/>
    <lineage>
        <taxon>Eukaryota</taxon>
        <taxon>Viridiplantae</taxon>
        <taxon>Streptophyta</taxon>
        <taxon>Embryophyta</taxon>
        <taxon>Tracheophyta</taxon>
        <taxon>Spermatophyta</taxon>
        <taxon>Magnoliopsida</taxon>
        <taxon>eudicotyledons</taxon>
        <taxon>Gunneridae</taxon>
        <taxon>Pentapetalae</taxon>
        <taxon>rosids</taxon>
        <taxon>fabids</taxon>
        <taxon>Rosales</taxon>
        <taxon>Rosaceae</taxon>
        <taxon>Amygdaloideae</taxon>
        <taxon>Maleae</taxon>
        <taxon>Malus</taxon>
    </lineage>
</organism>
<name>A0A498HY31_MALDO</name>
<dbReference type="PANTHER" id="PTHR48004">
    <property type="entry name" value="OS01G0149700 PROTEIN"/>
    <property type="match status" value="1"/>
</dbReference>
<dbReference type="SUPFAM" id="SSF52058">
    <property type="entry name" value="L domain-like"/>
    <property type="match status" value="1"/>
</dbReference>
<evidence type="ECO:0000256" key="5">
    <source>
        <dbReference type="ARBA" id="ARBA00022737"/>
    </source>
</evidence>
<evidence type="ECO:0000256" key="3">
    <source>
        <dbReference type="ARBA" id="ARBA00022614"/>
    </source>
</evidence>
<dbReference type="AlphaFoldDB" id="A0A498HY31"/>
<keyword evidence="2" id="KW-1003">Cell membrane</keyword>
<dbReference type="Proteomes" id="UP000290289">
    <property type="component" value="Chromosome 15"/>
</dbReference>
<evidence type="ECO:0000256" key="6">
    <source>
        <dbReference type="ARBA" id="ARBA00023136"/>
    </source>
</evidence>
<dbReference type="EMBL" id="RDQH01000341">
    <property type="protein sequence ID" value="RXH75054.1"/>
    <property type="molecule type" value="Genomic_DNA"/>
</dbReference>
<evidence type="ECO:0000256" key="4">
    <source>
        <dbReference type="ARBA" id="ARBA00022729"/>
    </source>
</evidence>
<accession>A0A498HY31</accession>
<comment type="caution">
    <text evidence="9">The sequence shown here is derived from an EMBL/GenBank/DDBJ whole genome shotgun (WGS) entry which is preliminary data.</text>
</comment>
<dbReference type="GO" id="GO:0005886">
    <property type="term" value="C:plasma membrane"/>
    <property type="evidence" value="ECO:0007669"/>
    <property type="project" value="UniProtKB-SubCell"/>
</dbReference>
<dbReference type="Gene3D" id="3.80.10.10">
    <property type="entry name" value="Ribonuclease Inhibitor"/>
    <property type="match status" value="2"/>
</dbReference>
<evidence type="ECO:0000313" key="10">
    <source>
        <dbReference type="Proteomes" id="UP000290289"/>
    </source>
</evidence>
<dbReference type="PRINTS" id="PR00019">
    <property type="entry name" value="LEURICHRPT"/>
</dbReference>
<feature type="chain" id="PRO_5019848402" description="Leucine-rich repeat-containing N-terminal plant-type domain-containing protein" evidence="7">
    <location>
        <begin position="26"/>
        <end position="388"/>
    </location>
</feature>
<evidence type="ECO:0000256" key="1">
    <source>
        <dbReference type="ARBA" id="ARBA00004236"/>
    </source>
</evidence>
<dbReference type="Pfam" id="PF08263">
    <property type="entry name" value="LRRNT_2"/>
    <property type="match status" value="1"/>
</dbReference>
<dbReference type="InterPro" id="IPR032675">
    <property type="entry name" value="LRR_dom_sf"/>
</dbReference>
<dbReference type="PANTHER" id="PTHR48004:SF69">
    <property type="entry name" value="LRR RECEPTOR-LIKE SERINE_THREONINE-PROTEIN KINASE FLS2"/>
    <property type="match status" value="1"/>
</dbReference>
<evidence type="ECO:0000259" key="8">
    <source>
        <dbReference type="Pfam" id="PF08263"/>
    </source>
</evidence>
<dbReference type="InterPro" id="IPR052941">
    <property type="entry name" value="StomDev_PlantInt_Reg"/>
</dbReference>
<dbReference type="InterPro" id="IPR001611">
    <property type="entry name" value="Leu-rich_rpt"/>
</dbReference>
<feature type="signal peptide" evidence="7">
    <location>
        <begin position="1"/>
        <end position="25"/>
    </location>
</feature>
<keyword evidence="5" id="KW-0677">Repeat</keyword>
<keyword evidence="3" id="KW-0433">Leucine-rich repeat</keyword>
<protein>
    <recommendedName>
        <fullName evidence="8">Leucine-rich repeat-containing N-terminal plant-type domain-containing protein</fullName>
    </recommendedName>
</protein>
<sequence length="388" mass="42702">MKISVHNKTLVLFLSQLLSLLVSKACHSVDKQALLHFKHNIISDPSKLLHSWSLSSDCCSAWEGVACDPSGRVVNLSRPGLVSGSDFLFDTNLKDLKGPIPPEFGSYLTSLISSLIQTISLARYQRHFATFLNWRSSILVTITYLLPFGIRPIENRLSGPIPTSIGKLVLLTKFDLHGNNISGSIPLKSLIYLDLSGNRISGRLPQSIVAVSQLGLLYLSHNQLNGSIPCSISGLNSLLFCQLSQNKLAGALPASPGQLPKIERLFFENNKLSGKLPAIIGHLAILTDIFFSNNRFTGKIPSSFSNLHNLQTVDLSTNRFIGQIPPQLAKLQRLDTLDLSFNPLGLISVPSFFARLKLFRLSLEKTGIEGQLPYLHHLSPYLTYQAIP</sequence>
<keyword evidence="4 7" id="KW-0732">Signal</keyword>
<evidence type="ECO:0000256" key="7">
    <source>
        <dbReference type="SAM" id="SignalP"/>
    </source>
</evidence>
<evidence type="ECO:0000313" key="9">
    <source>
        <dbReference type="EMBL" id="RXH75054.1"/>
    </source>
</evidence>
<evidence type="ECO:0000256" key="2">
    <source>
        <dbReference type="ARBA" id="ARBA00022475"/>
    </source>
</evidence>
<reference evidence="9 10" key="1">
    <citation type="submission" date="2018-10" db="EMBL/GenBank/DDBJ databases">
        <title>A high-quality apple genome assembly.</title>
        <authorList>
            <person name="Hu J."/>
        </authorList>
    </citation>
    <scope>NUCLEOTIDE SEQUENCE [LARGE SCALE GENOMIC DNA]</scope>
    <source>
        <strain evidence="10">cv. HFTH1</strain>
        <tissue evidence="9">Young leaf</tissue>
    </source>
</reference>
<dbReference type="STRING" id="3750.A0A498HY31"/>
<dbReference type="InterPro" id="IPR013210">
    <property type="entry name" value="LRR_N_plant-typ"/>
</dbReference>
<comment type="subcellular location">
    <subcellularLocation>
        <location evidence="1">Cell membrane</location>
    </subcellularLocation>
</comment>
<dbReference type="FunFam" id="3.80.10.10:FF:000299">
    <property type="entry name" value="Piriformospora indica-insensitive protein 2"/>
    <property type="match status" value="1"/>
</dbReference>
<proteinExistence type="predicted"/>
<dbReference type="Pfam" id="PF00560">
    <property type="entry name" value="LRR_1"/>
    <property type="match status" value="5"/>
</dbReference>
<keyword evidence="6" id="KW-0472">Membrane</keyword>
<gene>
    <name evidence="9" type="ORF">DVH24_029775</name>
</gene>
<feature type="domain" description="Leucine-rich repeat-containing N-terminal plant-type" evidence="8">
    <location>
        <begin position="29"/>
        <end position="68"/>
    </location>
</feature>
<keyword evidence="10" id="KW-1185">Reference proteome</keyword>